<sequence>MLYGVISIIPAFLVDCRDVLFENRWRSVTVFPADPCSSWLCGQRGVDYVMHILFAGKRIMKTRN</sequence>
<reference evidence="1" key="1">
    <citation type="journal article" date="2011" name="PLoS ONE">
        <title>Ralstonia syzygii, the Blood Disease Bacterium and some Asian R. solanacearum strains form a single genomic species despite divergent lifestyles.</title>
        <authorList>
            <person name="Remenant B."/>
            <person name="de Cambiaire J.C."/>
            <person name="Cellier G."/>
            <person name="Jacobs J.M."/>
            <person name="Mangenot S."/>
            <person name="Barbe V."/>
            <person name="Lajus A."/>
            <person name="Vallenet D."/>
            <person name="Medigue C."/>
            <person name="Fegan M."/>
            <person name="Allen C."/>
            <person name="Prior P."/>
        </authorList>
    </citation>
    <scope>NUCLEOTIDE SEQUENCE</scope>
    <source>
        <strain evidence="1">R24</strain>
    </source>
</reference>
<proteinExistence type="predicted"/>
<dbReference type="EMBL" id="FR854086">
    <property type="protein sequence ID" value="CCA84671.1"/>
    <property type="molecule type" value="Genomic_DNA"/>
</dbReference>
<dbReference type="AlphaFoldDB" id="G3A0G9"/>
<accession>G3A0G9</accession>
<gene>
    <name evidence="1" type="ORF">RALSY_10650</name>
</gene>
<evidence type="ECO:0000313" key="1">
    <source>
        <dbReference type="EMBL" id="CCA84671.1"/>
    </source>
</evidence>
<protein>
    <submittedName>
        <fullName evidence="1">Uncharacterized protein</fullName>
    </submittedName>
</protein>
<name>G3A0G9_9RALS</name>
<organism evidence="1">
    <name type="scientific">Ralstonia syzygii R24</name>
    <dbReference type="NCBI Taxonomy" id="907261"/>
    <lineage>
        <taxon>Bacteria</taxon>
        <taxon>Pseudomonadati</taxon>
        <taxon>Pseudomonadota</taxon>
        <taxon>Betaproteobacteria</taxon>
        <taxon>Burkholderiales</taxon>
        <taxon>Burkholderiaceae</taxon>
        <taxon>Ralstonia</taxon>
        <taxon>Ralstonia solanacearum species complex</taxon>
    </lineage>
</organism>
<reference evidence="1" key="2">
    <citation type="submission" date="2011-04" db="EMBL/GenBank/DDBJ databases">
        <authorList>
            <person name="Genoscope - CEA"/>
        </authorList>
    </citation>
    <scope>NUCLEOTIDE SEQUENCE</scope>
    <source>
        <strain evidence="1">R24</strain>
    </source>
</reference>